<gene>
    <name evidence="1" type="ORF">METZ01_LOCUS100994</name>
</gene>
<proteinExistence type="predicted"/>
<reference evidence="1" key="1">
    <citation type="submission" date="2018-05" db="EMBL/GenBank/DDBJ databases">
        <authorList>
            <person name="Lanie J.A."/>
            <person name="Ng W.-L."/>
            <person name="Kazmierczak K.M."/>
            <person name="Andrzejewski T.M."/>
            <person name="Davidsen T.M."/>
            <person name="Wayne K.J."/>
            <person name="Tettelin H."/>
            <person name="Glass J.I."/>
            <person name="Rusch D."/>
            <person name="Podicherti R."/>
            <person name="Tsui H.-C.T."/>
            <person name="Winkler M.E."/>
        </authorList>
    </citation>
    <scope>NUCLEOTIDE SEQUENCE</scope>
</reference>
<dbReference type="EMBL" id="UINC01010857">
    <property type="protein sequence ID" value="SVA48140.1"/>
    <property type="molecule type" value="Genomic_DNA"/>
</dbReference>
<sequence>MLRPVLLVVLAVQFSFCPERPRMIRYFNYQCAQGEALELAKNSLLDLGYKIDLVAPEGFFMLTKIQGVKKDIRQYDFRIAVLVEDRVEVIIVAQRKVFKRDSEASIGGKDLIQTEVSDKLPYSLQRSIFYPIIDEFTKNGLVEVKDITLRASA</sequence>
<protein>
    <submittedName>
        <fullName evidence="1">Uncharacterized protein</fullName>
    </submittedName>
</protein>
<dbReference type="AlphaFoldDB" id="A0A381W6G3"/>
<organism evidence="1">
    <name type="scientific">marine metagenome</name>
    <dbReference type="NCBI Taxonomy" id="408172"/>
    <lineage>
        <taxon>unclassified sequences</taxon>
        <taxon>metagenomes</taxon>
        <taxon>ecological metagenomes</taxon>
    </lineage>
</organism>
<name>A0A381W6G3_9ZZZZ</name>
<accession>A0A381W6G3</accession>
<evidence type="ECO:0000313" key="1">
    <source>
        <dbReference type="EMBL" id="SVA48140.1"/>
    </source>
</evidence>